<name>A0AAW0BZ73_9AGAR</name>
<feature type="compositionally biased region" description="Low complexity" evidence="1">
    <location>
        <begin position="26"/>
        <end position="36"/>
    </location>
</feature>
<accession>A0AAW0BZ73</accession>
<evidence type="ECO:0000313" key="2">
    <source>
        <dbReference type="EMBL" id="KAK7032064.1"/>
    </source>
</evidence>
<reference evidence="2 3" key="1">
    <citation type="submission" date="2024-01" db="EMBL/GenBank/DDBJ databases">
        <title>A draft genome for a cacao thread blight-causing isolate of Paramarasmius palmivorus.</title>
        <authorList>
            <person name="Baruah I.K."/>
            <person name="Bukari Y."/>
            <person name="Amoako-Attah I."/>
            <person name="Meinhardt L.W."/>
            <person name="Bailey B.A."/>
            <person name="Cohen S.P."/>
        </authorList>
    </citation>
    <scope>NUCLEOTIDE SEQUENCE [LARGE SCALE GENOMIC DNA]</scope>
    <source>
        <strain evidence="2 3">GH-12</strain>
    </source>
</reference>
<evidence type="ECO:0000256" key="1">
    <source>
        <dbReference type="SAM" id="MobiDB-lite"/>
    </source>
</evidence>
<feature type="region of interest" description="Disordered" evidence="1">
    <location>
        <begin position="26"/>
        <end position="77"/>
    </location>
</feature>
<protein>
    <submittedName>
        <fullName evidence="2">Uncharacterized protein</fullName>
    </submittedName>
</protein>
<dbReference type="EMBL" id="JAYKXP010000068">
    <property type="protein sequence ID" value="KAK7032064.1"/>
    <property type="molecule type" value="Genomic_DNA"/>
</dbReference>
<evidence type="ECO:0000313" key="3">
    <source>
        <dbReference type="Proteomes" id="UP001383192"/>
    </source>
</evidence>
<dbReference type="Proteomes" id="UP001383192">
    <property type="component" value="Unassembled WGS sequence"/>
</dbReference>
<dbReference type="AlphaFoldDB" id="A0AAW0BZ73"/>
<proteinExistence type="predicted"/>
<gene>
    <name evidence="2" type="ORF">VNI00_013433</name>
</gene>
<keyword evidence="3" id="KW-1185">Reference proteome</keyword>
<comment type="caution">
    <text evidence="2">The sequence shown here is derived from an EMBL/GenBank/DDBJ whole genome shotgun (WGS) entry which is preliminary data.</text>
</comment>
<organism evidence="2 3">
    <name type="scientific">Paramarasmius palmivorus</name>
    <dbReference type="NCBI Taxonomy" id="297713"/>
    <lineage>
        <taxon>Eukaryota</taxon>
        <taxon>Fungi</taxon>
        <taxon>Dikarya</taxon>
        <taxon>Basidiomycota</taxon>
        <taxon>Agaricomycotina</taxon>
        <taxon>Agaricomycetes</taxon>
        <taxon>Agaricomycetidae</taxon>
        <taxon>Agaricales</taxon>
        <taxon>Marasmiineae</taxon>
        <taxon>Marasmiaceae</taxon>
        <taxon>Paramarasmius</taxon>
    </lineage>
</organism>
<sequence length="313" mass="33827">MSLPLKDESDGPNHFLVLSSLSSISNRSFSESSPSSEQEHSDHLTPPPCAQPRNMSSEQPRALSALDDDSSIQSGEPATVFNDIEIIHNNSRKQKRRFAVAESLHPGVLSCGPGSKPNNSLKQRRRLRASLRVVSTATSSNASSVPATKLCPTLVMSPEDTPQLIMHAVPSPHVILDDGPTQRRKLAGDAAMKRRRLALSSESSSKSFPSAIVEHIPIAGPSSSSYIVPVTLSSGEPEDTMLLSPRLPPSPQEIAPENDDDSRRGTPRGDFGGVEISQNLSRLVAFFDDPARCLLYKSYAHFLVTCQIASIDI</sequence>
<feature type="region of interest" description="Disordered" evidence="1">
    <location>
        <begin position="238"/>
        <end position="272"/>
    </location>
</feature>